<proteinExistence type="inferred from homology"/>
<dbReference type="GO" id="GO:0005783">
    <property type="term" value="C:endoplasmic reticulum"/>
    <property type="evidence" value="ECO:0007669"/>
    <property type="project" value="TreeGrafter"/>
</dbReference>
<feature type="transmembrane region" description="Helical" evidence="8">
    <location>
        <begin position="79"/>
        <end position="95"/>
    </location>
</feature>
<evidence type="ECO:0000256" key="8">
    <source>
        <dbReference type="SAM" id="Phobius"/>
    </source>
</evidence>
<dbReference type="PANTHER" id="PTHR31752">
    <property type="entry name" value="AUXIN EFFLUX CARRIER COMPONENT 1B-RELATED"/>
    <property type="match status" value="1"/>
</dbReference>
<evidence type="ECO:0000256" key="6">
    <source>
        <dbReference type="ARBA" id="ARBA00023136"/>
    </source>
</evidence>
<dbReference type="PANTHER" id="PTHR31752:SF18">
    <property type="entry name" value="AUXIN EFFLUX CARRIER COMPONENT 1"/>
    <property type="match status" value="1"/>
</dbReference>
<keyword evidence="3" id="KW-0813">Transport</keyword>
<dbReference type="GO" id="GO:0010329">
    <property type="term" value="F:auxin efflux transmembrane transporter activity"/>
    <property type="evidence" value="ECO:0007669"/>
    <property type="project" value="TreeGrafter"/>
</dbReference>
<evidence type="ECO:0000313" key="9">
    <source>
        <dbReference type="EMBL" id="KAE9590495.1"/>
    </source>
</evidence>
<organism evidence="9 10">
    <name type="scientific">Lupinus albus</name>
    <name type="common">White lupine</name>
    <name type="synonym">Lupinus termis</name>
    <dbReference type="NCBI Taxonomy" id="3870"/>
    <lineage>
        <taxon>Eukaryota</taxon>
        <taxon>Viridiplantae</taxon>
        <taxon>Streptophyta</taxon>
        <taxon>Embryophyta</taxon>
        <taxon>Tracheophyta</taxon>
        <taxon>Spermatophyta</taxon>
        <taxon>Magnoliopsida</taxon>
        <taxon>eudicotyledons</taxon>
        <taxon>Gunneridae</taxon>
        <taxon>Pentapetalae</taxon>
        <taxon>rosids</taxon>
        <taxon>fabids</taxon>
        <taxon>Fabales</taxon>
        <taxon>Fabaceae</taxon>
        <taxon>Papilionoideae</taxon>
        <taxon>50 kb inversion clade</taxon>
        <taxon>genistoids sensu lato</taxon>
        <taxon>core genistoids</taxon>
        <taxon>Genisteae</taxon>
        <taxon>Lupinus</taxon>
    </lineage>
</organism>
<dbReference type="GO" id="GO:0005886">
    <property type="term" value="C:plasma membrane"/>
    <property type="evidence" value="ECO:0007669"/>
    <property type="project" value="TreeGrafter"/>
</dbReference>
<keyword evidence="7" id="KW-0927">Auxin signaling pathway</keyword>
<gene>
    <name evidence="9" type="ORF">Lalb_Chr20g0108331</name>
</gene>
<feature type="transmembrane region" description="Helical" evidence="8">
    <location>
        <begin position="135"/>
        <end position="157"/>
    </location>
</feature>
<dbReference type="Pfam" id="PF03547">
    <property type="entry name" value="Mem_trans"/>
    <property type="match status" value="1"/>
</dbReference>
<dbReference type="GO" id="GO:0009926">
    <property type="term" value="P:auxin polar transport"/>
    <property type="evidence" value="ECO:0007669"/>
    <property type="project" value="TreeGrafter"/>
</dbReference>
<evidence type="ECO:0000256" key="2">
    <source>
        <dbReference type="ARBA" id="ARBA00009177"/>
    </source>
</evidence>
<evidence type="ECO:0000256" key="1">
    <source>
        <dbReference type="ARBA" id="ARBA00004141"/>
    </source>
</evidence>
<comment type="similarity">
    <text evidence="2">Belongs to the auxin efflux carrier (TC 2.A.69.1) family.</text>
</comment>
<feature type="transmembrane region" description="Helical" evidence="8">
    <location>
        <begin position="12"/>
        <end position="30"/>
    </location>
</feature>
<keyword evidence="6 8" id="KW-0472">Membrane</keyword>
<evidence type="ECO:0000256" key="5">
    <source>
        <dbReference type="ARBA" id="ARBA00022989"/>
    </source>
</evidence>
<keyword evidence="5 8" id="KW-1133">Transmembrane helix</keyword>
<accession>A0A6A4NI89</accession>
<keyword evidence="10" id="KW-1185">Reference proteome</keyword>
<feature type="transmembrane region" description="Helical" evidence="8">
    <location>
        <begin position="102"/>
        <end position="123"/>
    </location>
</feature>
<sequence>MNIGKALDWNGIFGIVIPLYFVIFLGYGSVRWWKILTPEQCNGINKYVAEFAFPFLVLEMLMATNVYTINFLVVAADSVQKIFILVILFLLKFMIKGFSFEWLVTLFIISGFTNNVAIGIPLIESIYGEDQTTLLIQILVFQSIIWFNVAIAMYEYISARNHVLKDNELKKTCIIDASTKVDNGIAENSSNVSVRDPNNHGQLYTDDDNIVAHECIHVDDVQIDPSQPSIQQQVTPTRYVSEYYYRLITVTPAEFY</sequence>
<dbReference type="AlphaFoldDB" id="A0A6A4NI89"/>
<evidence type="ECO:0000313" key="10">
    <source>
        <dbReference type="Proteomes" id="UP000447434"/>
    </source>
</evidence>
<keyword evidence="4 8" id="KW-0812">Transmembrane</keyword>
<evidence type="ECO:0000256" key="3">
    <source>
        <dbReference type="ARBA" id="ARBA00022448"/>
    </source>
</evidence>
<dbReference type="EMBL" id="WOCE01000020">
    <property type="protein sequence ID" value="KAE9590495.1"/>
    <property type="molecule type" value="Genomic_DNA"/>
</dbReference>
<comment type="subcellular location">
    <subcellularLocation>
        <location evidence="1">Membrane</location>
        <topology evidence="1">Multi-pass membrane protein</topology>
    </subcellularLocation>
</comment>
<dbReference type="InterPro" id="IPR004776">
    <property type="entry name" value="Mem_transp_PIN-like"/>
</dbReference>
<dbReference type="GO" id="GO:0009734">
    <property type="term" value="P:auxin-activated signaling pathway"/>
    <property type="evidence" value="ECO:0007669"/>
    <property type="project" value="UniProtKB-KW"/>
</dbReference>
<evidence type="ECO:0000256" key="4">
    <source>
        <dbReference type="ARBA" id="ARBA00022692"/>
    </source>
</evidence>
<dbReference type="Proteomes" id="UP000447434">
    <property type="component" value="Chromosome 20"/>
</dbReference>
<protein>
    <submittedName>
        <fullName evidence="9">Putative membrane transport protein</fullName>
    </submittedName>
</protein>
<name>A0A6A4NI89_LUPAL</name>
<comment type="caution">
    <text evidence="9">The sequence shown here is derived from an EMBL/GenBank/DDBJ whole genome shotgun (WGS) entry which is preliminary data.</text>
</comment>
<dbReference type="InterPro" id="IPR051107">
    <property type="entry name" value="Auxin_Efflux_Carrier"/>
</dbReference>
<evidence type="ECO:0000256" key="7">
    <source>
        <dbReference type="ARBA" id="ARBA00023294"/>
    </source>
</evidence>
<reference evidence="10" key="1">
    <citation type="journal article" date="2020" name="Nat. Commun.">
        <title>Genome sequence of the cluster root forming white lupin.</title>
        <authorList>
            <person name="Hufnagel B."/>
            <person name="Marques A."/>
            <person name="Soriano A."/>
            <person name="Marques L."/>
            <person name="Divol F."/>
            <person name="Doumas P."/>
            <person name="Sallet E."/>
            <person name="Mancinotti D."/>
            <person name="Carrere S."/>
            <person name="Marande W."/>
            <person name="Arribat S."/>
            <person name="Keller J."/>
            <person name="Huneau C."/>
            <person name="Blein T."/>
            <person name="Aime D."/>
            <person name="Laguerre M."/>
            <person name="Taylor J."/>
            <person name="Schubert V."/>
            <person name="Nelson M."/>
            <person name="Geu-Flores F."/>
            <person name="Crespi M."/>
            <person name="Gallardo-Guerrero K."/>
            <person name="Delaux P.-M."/>
            <person name="Salse J."/>
            <person name="Berges H."/>
            <person name="Guyot R."/>
            <person name="Gouzy J."/>
            <person name="Peret B."/>
        </authorList>
    </citation>
    <scope>NUCLEOTIDE SEQUENCE [LARGE SCALE GENOMIC DNA]</scope>
    <source>
        <strain evidence="10">cv. Amiga</strain>
    </source>
</reference>
<dbReference type="OrthoDB" id="1868374at2759"/>